<dbReference type="PANTHER" id="PTHR11559">
    <property type="entry name" value="CARBOXYLESTERASE"/>
    <property type="match status" value="1"/>
</dbReference>
<dbReference type="PROSITE" id="PS51257">
    <property type="entry name" value="PROKAR_LIPOPROTEIN"/>
    <property type="match status" value="1"/>
</dbReference>
<dbReference type="InterPro" id="IPR050309">
    <property type="entry name" value="Type-B_Carboxylest/Lipase"/>
</dbReference>
<evidence type="ECO:0000256" key="3">
    <source>
        <dbReference type="RuleBase" id="RU361235"/>
    </source>
</evidence>
<dbReference type="Pfam" id="PF00135">
    <property type="entry name" value="COesterase"/>
    <property type="match status" value="1"/>
</dbReference>
<sequence>MKRNSTILITLLFVMGLFSCVTKEKPAAEPVVDTTHGTISGYIKDGVYTFKGIPYAQAERFMPPQDPETWEGVRECTKFGPIAMQVNSWSPDSVMNEKELFTVNVWTQGINDGKKRAVMLWLHGGGFAFGASDDPISDGHMLALNEDVVLVSINHRLNILGFLDLSDFGPEYKYSGNVGMLDIVKAMEWVRDNVETFGGDPGNVTILGESGGGGKVGTLMCMPPAKGLFHKAIIQSGTLLNVMDKESSAALGRAVLEAAGLTPDQVKGLDTIPYKKLVEIGNEAMRNSVGIRRPGSSRMFGFGPTPDGEVLLQQPFSPNFADISSDIPLLIGSTLNEMMPVAYGEKEMTEEQARERLLPLYAEDTDKFIELYKQTYPDYTPQDLLSIDRVFRPLTIEVADVRSATANAPTYVYLLTWKSPVDDGTKGSFHGMDIPLAFNNIELGKHWTGDTEESIALAATMSKVWANFAKTGNPNAEGAVPAWNAYSKENGETMIFDSECRIANNHDRDLMSLIKARFFN</sequence>
<feature type="domain" description="Carboxylesterase type B" evidence="4">
    <location>
        <begin position="29"/>
        <end position="501"/>
    </location>
</feature>
<organism evidence="5 6">
    <name type="scientific">Xiashengella succiniciproducens</name>
    <dbReference type="NCBI Taxonomy" id="2949635"/>
    <lineage>
        <taxon>Bacteria</taxon>
        <taxon>Pseudomonadati</taxon>
        <taxon>Bacteroidota</taxon>
        <taxon>Bacteroidia</taxon>
        <taxon>Marinilabiliales</taxon>
        <taxon>Marinilabiliaceae</taxon>
        <taxon>Xiashengella</taxon>
    </lineage>
</organism>
<evidence type="ECO:0000313" key="6">
    <source>
        <dbReference type="Proteomes" id="UP001056426"/>
    </source>
</evidence>
<dbReference type="GO" id="GO:0016787">
    <property type="term" value="F:hydrolase activity"/>
    <property type="evidence" value="ECO:0007669"/>
    <property type="project" value="UniProtKB-KW"/>
</dbReference>
<dbReference type="Gene3D" id="3.40.50.1820">
    <property type="entry name" value="alpha/beta hydrolase"/>
    <property type="match status" value="1"/>
</dbReference>
<reference evidence="5" key="1">
    <citation type="submission" date="2022-05" db="EMBL/GenBank/DDBJ databases">
        <authorList>
            <person name="Sun X."/>
        </authorList>
    </citation>
    <scope>NUCLEOTIDE SEQUENCE</scope>
    <source>
        <strain evidence="5">Ai-910</strain>
    </source>
</reference>
<dbReference type="InterPro" id="IPR019826">
    <property type="entry name" value="Carboxylesterase_B_AS"/>
</dbReference>
<dbReference type="InterPro" id="IPR029058">
    <property type="entry name" value="AB_hydrolase_fold"/>
</dbReference>
<dbReference type="Proteomes" id="UP001056426">
    <property type="component" value="Chromosome"/>
</dbReference>
<evidence type="ECO:0000259" key="4">
    <source>
        <dbReference type="Pfam" id="PF00135"/>
    </source>
</evidence>
<evidence type="ECO:0000256" key="2">
    <source>
        <dbReference type="ARBA" id="ARBA00022801"/>
    </source>
</evidence>
<evidence type="ECO:0000256" key="1">
    <source>
        <dbReference type="ARBA" id="ARBA00005964"/>
    </source>
</evidence>
<dbReference type="InterPro" id="IPR002018">
    <property type="entry name" value="CarbesteraseB"/>
</dbReference>
<dbReference type="AlphaFoldDB" id="A0A9J6ZMV8"/>
<protein>
    <recommendedName>
        <fullName evidence="3">Carboxylic ester hydrolase</fullName>
        <ecNumber evidence="3">3.1.1.-</ecNumber>
    </recommendedName>
</protein>
<accession>A0A9J6ZMV8</accession>
<dbReference type="EMBL" id="CP098400">
    <property type="protein sequence ID" value="URW79212.1"/>
    <property type="molecule type" value="Genomic_DNA"/>
</dbReference>
<gene>
    <name evidence="5" type="ORF">M9189_10135</name>
</gene>
<feature type="chain" id="PRO_5039961995" description="Carboxylic ester hydrolase" evidence="3">
    <location>
        <begin position="24"/>
        <end position="520"/>
    </location>
</feature>
<keyword evidence="3" id="KW-0732">Signal</keyword>
<dbReference type="KEGG" id="alkq:M9189_10135"/>
<feature type="signal peptide" evidence="3">
    <location>
        <begin position="1"/>
        <end position="23"/>
    </location>
</feature>
<keyword evidence="2 3" id="KW-0378">Hydrolase</keyword>
<keyword evidence="6" id="KW-1185">Reference proteome</keyword>
<dbReference type="RefSeq" id="WP_250722921.1">
    <property type="nucleotide sequence ID" value="NZ_CP098400.1"/>
</dbReference>
<dbReference type="SUPFAM" id="SSF53474">
    <property type="entry name" value="alpha/beta-Hydrolases"/>
    <property type="match status" value="1"/>
</dbReference>
<reference evidence="5" key="2">
    <citation type="submission" date="2022-06" db="EMBL/GenBank/DDBJ databases">
        <title>Xiashengella guii gen. nov. sp. nov., a bacterium isolated form anaerobic digestion tank.</title>
        <authorList>
            <person name="Huang H."/>
        </authorList>
    </citation>
    <scope>NUCLEOTIDE SEQUENCE</scope>
    <source>
        <strain evidence="5">Ai-910</strain>
    </source>
</reference>
<name>A0A9J6ZMV8_9BACT</name>
<comment type="similarity">
    <text evidence="1 3">Belongs to the type-B carboxylesterase/lipase family.</text>
</comment>
<evidence type="ECO:0000313" key="5">
    <source>
        <dbReference type="EMBL" id="URW79212.1"/>
    </source>
</evidence>
<proteinExistence type="inferred from homology"/>
<dbReference type="PROSITE" id="PS00122">
    <property type="entry name" value="CARBOXYLESTERASE_B_1"/>
    <property type="match status" value="1"/>
</dbReference>
<dbReference type="EC" id="3.1.1.-" evidence="3"/>